<dbReference type="InterPro" id="IPR041577">
    <property type="entry name" value="RT_RNaseH_2"/>
</dbReference>
<dbReference type="CDD" id="cd09274">
    <property type="entry name" value="RNase_HI_RT_Ty3"/>
    <property type="match status" value="1"/>
</dbReference>
<dbReference type="InterPro" id="IPR050951">
    <property type="entry name" value="Retrovirus_Pol_polyprotein"/>
</dbReference>
<sequence>MCREYRELNKPTVKNKYPVPLVKDLMDRLSKACWFTNLDLRAGYWTVRIAEGDEPKTTCVTIYGSYEFLCEFAEQEIKFLGHLLSKNQVRMDPKKVQAIVDWKAPRHVNDLRSFLDLANYYRKFIAGYSQRAAALKDLLKKDMEWVWFERCDEAFQNLKNAIASEPILKLPDFELPFEVHTDASDKAIGGVLVQEGHHVAFECRKLNDAEQSYSTHEKKMVAVVHCLQKKLSPKQARWQEFLVEYDFVWEHKPGKHNQ</sequence>
<organism evidence="3">
    <name type="scientific">Solanum lycopersicum</name>
    <name type="common">Tomato</name>
    <name type="synonym">Lycopersicon esculentum</name>
    <dbReference type="NCBI Taxonomy" id="4081"/>
    <lineage>
        <taxon>Eukaryota</taxon>
        <taxon>Viridiplantae</taxon>
        <taxon>Streptophyta</taxon>
        <taxon>Embryophyta</taxon>
        <taxon>Tracheophyta</taxon>
        <taxon>Spermatophyta</taxon>
        <taxon>Magnoliopsida</taxon>
        <taxon>eudicotyledons</taxon>
        <taxon>Gunneridae</taxon>
        <taxon>Pentapetalae</taxon>
        <taxon>asterids</taxon>
        <taxon>lamiids</taxon>
        <taxon>Solanales</taxon>
        <taxon>Solanaceae</taxon>
        <taxon>Solanoideae</taxon>
        <taxon>Solaneae</taxon>
        <taxon>Solanum</taxon>
        <taxon>Solanum subgen. Lycopersicon</taxon>
    </lineage>
</organism>
<dbReference type="Pfam" id="PF17919">
    <property type="entry name" value="RT_RNaseH_2"/>
    <property type="match status" value="1"/>
</dbReference>
<accession>A0A3Q7GT75</accession>
<dbReference type="Gramene" id="Solyc04g018143.1.1">
    <property type="protein sequence ID" value="Solyc04g018143.1.1"/>
    <property type="gene ID" value="Solyc04g018143.1"/>
</dbReference>
<dbReference type="InterPro" id="IPR043128">
    <property type="entry name" value="Rev_trsase/Diguanyl_cyclase"/>
</dbReference>
<dbReference type="Gene3D" id="3.30.70.270">
    <property type="match status" value="2"/>
</dbReference>
<reference evidence="3" key="2">
    <citation type="submission" date="2019-01" db="UniProtKB">
        <authorList>
            <consortium name="EnsemblPlants"/>
        </authorList>
    </citation>
    <scope>IDENTIFICATION</scope>
    <source>
        <strain evidence="3">cv. Heinz 1706</strain>
    </source>
</reference>
<evidence type="ECO:0000313" key="3">
    <source>
        <dbReference type="EnsemblPlants" id="Solyc04g018143.1.1"/>
    </source>
</evidence>
<dbReference type="STRING" id="4081.A0A3Q7GT75"/>
<dbReference type="Proteomes" id="UP000004994">
    <property type="component" value="Chromosome 4"/>
</dbReference>
<keyword evidence="1" id="KW-0511">Multifunctional enzyme</keyword>
<name>A0A3Q7GT75_SOLLC</name>
<dbReference type="PANTHER" id="PTHR37984:SF5">
    <property type="entry name" value="PROTEIN NYNRIN-LIKE"/>
    <property type="match status" value="1"/>
</dbReference>
<proteinExistence type="predicted"/>
<dbReference type="OMA" id="QSYSTHE"/>
<dbReference type="GO" id="GO:0003824">
    <property type="term" value="F:catalytic activity"/>
    <property type="evidence" value="ECO:0007669"/>
    <property type="project" value="UniProtKB-KW"/>
</dbReference>
<dbReference type="EnsemblPlants" id="Solyc04g018143.1.1">
    <property type="protein sequence ID" value="Solyc04g018143.1.1"/>
    <property type="gene ID" value="Solyc04g018143.1"/>
</dbReference>
<dbReference type="AlphaFoldDB" id="A0A3Q7GT75"/>
<dbReference type="InParanoid" id="A0A3Q7GT75"/>
<protein>
    <recommendedName>
        <fullName evidence="2">Reverse transcriptase/retrotransposon-derived protein RNase H-like domain-containing protein</fullName>
    </recommendedName>
</protein>
<dbReference type="Gene3D" id="3.10.10.10">
    <property type="entry name" value="HIV Type 1 Reverse Transcriptase, subunit A, domain 1"/>
    <property type="match status" value="1"/>
</dbReference>
<dbReference type="SUPFAM" id="SSF56672">
    <property type="entry name" value="DNA/RNA polymerases"/>
    <property type="match status" value="1"/>
</dbReference>
<dbReference type="InterPro" id="IPR043502">
    <property type="entry name" value="DNA/RNA_pol_sf"/>
</dbReference>
<dbReference type="PANTHER" id="PTHR37984">
    <property type="entry name" value="PROTEIN CBG26694"/>
    <property type="match status" value="1"/>
</dbReference>
<evidence type="ECO:0000259" key="2">
    <source>
        <dbReference type="Pfam" id="PF17919"/>
    </source>
</evidence>
<evidence type="ECO:0000256" key="1">
    <source>
        <dbReference type="ARBA" id="ARBA00023268"/>
    </source>
</evidence>
<dbReference type="FunFam" id="3.30.70.270:FF:000020">
    <property type="entry name" value="Transposon Tf2-6 polyprotein-like Protein"/>
    <property type="match status" value="1"/>
</dbReference>
<feature type="domain" description="Reverse transcriptase/retrotransposon-derived protein RNase H-like" evidence="2">
    <location>
        <begin position="147"/>
        <end position="229"/>
    </location>
</feature>
<reference evidence="3" key="1">
    <citation type="journal article" date="2012" name="Nature">
        <title>The tomato genome sequence provides insights into fleshy fruit evolution.</title>
        <authorList>
            <consortium name="Tomato Genome Consortium"/>
        </authorList>
    </citation>
    <scope>NUCLEOTIDE SEQUENCE [LARGE SCALE GENOMIC DNA]</scope>
    <source>
        <strain evidence="3">cv. Heinz 1706</strain>
    </source>
</reference>
<keyword evidence="4" id="KW-1185">Reference proteome</keyword>
<evidence type="ECO:0000313" key="4">
    <source>
        <dbReference type="Proteomes" id="UP000004994"/>
    </source>
</evidence>